<feature type="transmembrane region" description="Helical" evidence="12">
    <location>
        <begin position="196"/>
        <end position="215"/>
    </location>
</feature>
<evidence type="ECO:0000256" key="2">
    <source>
        <dbReference type="ARBA" id="ARBA00004651"/>
    </source>
</evidence>
<organism evidence="14 15">
    <name type="scientific">Rhizobium metallidurans</name>
    <dbReference type="NCBI Taxonomy" id="1265931"/>
    <lineage>
        <taxon>Bacteria</taxon>
        <taxon>Pseudomonadati</taxon>
        <taxon>Pseudomonadota</taxon>
        <taxon>Alphaproteobacteria</taxon>
        <taxon>Hyphomicrobiales</taxon>
        <taxon>Rhizobiaceae</taxon>
        <taxon>Rhizobium/Agrobacterium group</taxon>
        <taxon>Rhizobium</taxon>
    </lineage>
</organism>
<keyword evidence="8" id="KW-0862">Zinc</keyword>
<keyword evidence="5 12" id="KW-0812">Transmembrane</keyword>
<accession>A0A7W6GCH3</accession>
<gene>
    <name evidence="14" type="ORF">GGQ67_004465</name>
</gene>
<keyword evidence="6" id="KW-0479">Metal-binding</keyword>
<dbReference type="GO" id="GO:0005886">
    <property type="term" value="C:plasma membrane"/>
    <property type="evidence" value="ECO:0007669"/>
    <property type="project" value="UniProtKB-SubCell"/>
</dbReference>
<feature type="transmembrane region" description="Helical" evidence="12">
    <location>
        <begin position="21"/>
        <end position="40"/>
    </location>
</feature>
<proteinExistence type="predicted"/>
<feature type="transmembrane region" description="Helical" evidence="12">
    <location>
        <begin position="159"/>
        <end position="181"/>
    </location>
</feature>
<keyword evidence="15" id="KW-1185">Reference proteome</keyword>
<keyword evidence="9 12" id="KW-1133">Transmembrane helix</keyword>
<dbReference type="Proteomes" id="UP000582090">
    <property type="component" value="Unassembled WGS sequence"/>
</dbReference>
<keyword evidence="7" id="KW-0378">Hydrolase</keyword>
<feature type="transmembrane region" description="Helical" evidence="12">
    <location>
        <begin position="113"/>
        <end position="138"/>
    </location>
</feature>
<dbReference type="InterPro" id="IPR001915">
    <property type="entry name" value="Peptidase_M48"/>
</dbReference>
<keyword evidence="3" id="KW-1003">Cell membrane</keyword>
<dbReference type="AlphaFoldDB" id="A0A7W6GCH3"/>
<evidence type="ECO:0000256" key="11">
    <source>
        <dbReference type="ARBA" id="ARBA00023136"/>
    </source>
</evidence>
<evidence type="ECO:0000256" key="12">
    <source>
        <dbReference type="SAM" id="Phobius"/>
    </source>
</evidence>
<dbReference type="Pfam" id="PF01435">
    <property type="entry name" value="Peptidase_M48"/>
    <property type="match status" value="1"/>
</dbReference>
<dbReference type="Gene3D" id="3.30.2010.10">
    <property type="entry name" value="Metalloproteases ('zincins'), catalytic domain"/>
    <property type="match status" value="1"/>
</dbReference>
<dbReference type="InterPro" id="IPR050083">
    <property type="entry name" value="HtpX_protease"/>
</dbReference>
<dbReference type="PANTHER" id="PTHR43221:SF1">
    <property type="entry name" value="PROTEASE HTPX"/>
    <property type="match status" value="1"/>
</dbReference>
<reference evidence="14 15" key="1">
    <citation type="submission" date="2020-08" db="EMBL/GenBank/DDBJ databases">
        <title>Genomic Encyclopedia of Type Strains, Phase IV (KMG-IV): sequencing the most valuable type-strain genomes for metagenomic binning, comparative biology and taxonomic classification.</title>
        <authorList>
            <person name="Goeker M."/>
        </authorList>
    </citation>
    <scope>NUCLEOTIDE SEQUENCE [LARGE SCALE GENOMIC DNA]</scope>
    <source>
        <strain evidence="14 15">DSM 26575</strain>
    </source>
</reference>
<keyword evidence="11 12" id="KW-0472">Membrane</keyword>
<keyword evidence="10" id="KW-0482">Metalloprotease</keyword>
<evidence type="ECO:0000256" key="9">
    <source>
        <dbReference type="ARBA" id="ARBA00022989"/>
    </source>
</evidence>
<comment type="cofactor">
    <cofactor evidence="1">
        <name>Zn(2+)</name>
        <dbReference type="ChEBI" id="CHEBI:29105"/>
    </cofactor>
</comment>
<dbReference type="RefSeq" id="WP_246400264.1">
    <property type="nucleotide sequence ID" value="NZ_JACIDW010000022.1"/>
</dbReference>
<feature type="domain" description="Peptidase M48" evidence="13">
    <location>
        <begin position="300"/>
        <end position="473"/>
    </location>
</feature>
<dbReference type="GO" id="GO:0046872">
    <property type="term" value="F:metal ion binding"/>
    <property type="evidence" value="ECO:0007669"/>
    <property type="project" value="UniProtKB-KW"/>
</dbReference>
<comment type="subcellular location">
    <subcellularLocation>
        <location evidence="2">Cell membrane</location>
        <topology evidence="2">Multi-pass membrane protein</topology>
    </subcellularLocation>
</comment>
<evidence type="ECO:0000256" key="7">
    <source>
        <dbReference type="ARBA" id="ARBA00022801"/>
    </source>
</evidence>
<evidence type="ECO:0000256" key="10">
    <source>
        <dbReference type="ARBA" id="ARBA00023049"/>
    </source>
</evidence>
<evidence type="ECO:0000313" key="15">
    <source>
        <dbReference type="Proteomes" id="UP000582090"/>
    </source>
</evidence>
<evidence type="ECO:0000259" key="13">
    <source>
        <dbReference type="Pfam" id="PF01435"/>
    </source>
</evidence>
<keyword evidence="4 14" id="KW-0645">Protease</keyword>
<dbReference type="PANTHER" id="PTHR43221">
    <property type="entry name" value="PROTEASE HTPX"/>
    <property type="match status" value="1"/>
</dbReference>
<evidence type="ECO:0000256" key="3">
    <source>
        <dbReference type="ARBA" id="ARBA00022475"/>
    </source>
</evidence>
<protein>
    <submittedName>
        <fullName evidence="14">Zn-dependent protease with chaperone function</fullName>
    </submittedName>
</protein>
<evidence type="ECO:0000313" key="14">
    <source>
        <dbReference type="EMBL" id="MBB3966773.1"/>
    </source>
</evidence>
<dbReference type="CDD" id="cd07328">
    <property type="entry name" value="M48_Ste24p_like"/>
    <property type="match status" value="1"/>
</dbReference>
<comment type="caution">
    <text evidence="14">The sequence shown here is derived from an EMBL/GenBank/DDBJ whole genome shotgun (WGS) entry which is preliminary data.</text>
</comment>
<evidence type="ECO:0000256" key="6">
    <source>
        <dbReference type="ARBA" id="ARBA00022723"/>
    </source>
</evidence>
<evidence type="ECO:0000256" key="5">
    <source>
        <dbReference type="ARBA" id="ARBA00022692"/>
    </source>
</evidence>
<dbReference type="GO" id="GO:0004222">
    <property type="term" value="F:metalloendopeptidase activity"/>
    <property type="evidence" value="ECO:0007669"/>
    <property type="project" value="InterPro"/>
</dbReference>
<feature type="transmembrane region" description="Helical" evidence="12">
    <location>
        <begin position="586"/>
        <end position="606"/>
    </location>
</feature>
<sequence length="715" mass="77691">MAASKKTNGAAKPRIPASVILIFWLIVLPLALIGLGLWQLDRAGRTQLEIETASRDMATSLGEVRSIAAATPNRLLRFDNGRSYPASMALAELEKAAGENDLLLWVSAVRQPFGYLTIAGGALALAGGFFGLLAPVIAGRRARKSRDQLVRSFARLRRALPFMMAALMLGLGFSGVGATIFETMTLPFWGDISSNAIKLAVAGIILAGVALYCAVTAVQGLRRVFALVEPEPIVERAREMTEQQAPALWSFVGKIAARMNTSPPDTIILGMTSGFYVTESPVRLIPDDRLIKGRTLHMPAPLLELLDTAEISAIVGHELAHFAGEDTRYSQRFVPIYSSMQRSLGALYQADINGDFGVNAALRLGHHALSSFDTAVAHWSRLREFEADRIGSMVSGPDAAASALVRSQIADAAVGFILEQAFRGDGEFGPDLVNAASELVVAQGFVDPTEHLEERQPHPTDSHPPTIQRIRALGVEVNDALISHATRRPDGITASFGQRALPDWSGFCRDLSAEFQVNAENVRAEHRGELETTAAGVTETELVLYENTNGMAWAMVVIAMLFGAFLASTYLFPVETGFANQESHRAILTAGIGAGILLCAAFFISFRRRARKPLMVLTPDTLQSPWLREPVRWETVVGYQVHAANRLALQMWIGDGLPLPQRTRFSFYNKIKRKQRIVELDALGIRGMKAAEFSDLIGRYVNAAHARNALSGIAA</sequence>
<dbReference type="EMBL" id="JACIDW010000022">
    <property type="protein sequence ID" value="MBB3966773.1"/>
    <property type="molecule type" value="Genomic_DNA"/>
</dbReference>
<feature type="transmembrane region" description="Helical" evidence="12">
    <location>
        <begin position="552"/>
        <end position="574"/>
    </location>
</feature>
<name>A0A7W6GCH3_9HYPH</name>
<evidence type="ECO:0000256" key="8">
    <source>
        <dbReference type="ARBA" id="ARBA00022833"/>
    </source>
</evidence>
<dbReference type="GO" id="GO:0006508">
    <property type="term" value="P:proteolysis"/>
    <property type="evidence" value="ECO:0007669"/>
    <property type="project" value="UniProtKB-KW"/>
</dbReference>
<evidence type="ECO:0000256" key="4">
    <source>
        <dbReference type="ARBA" id="ARBA00022670"/>
    </source>
</evidence>
<evidence type="ECO:0000256" key="1">
    <source>
        <dbReference type="ARBA" id="ARBA00001947"/>
    </source>
</evidence>